<proteinExistence type="predicted"/>
<keyword evidence="1" id="KW-1133">Transmembrane helix</keyword>
<feature type="transmembrane region" description="Helical" evidence="1">
    <location>
        <begin position="43"/>
        <end position="62"/>
    </location>
</feature>
<dbReference type="PIRSF" id="PIRSF026166">
    <property type="entry name" value="UCP026166"/>
    <property type="match status" value="1"/>
</dbReference>
<dbReference type="GO" id="GO:0005886">
    <property type="term" value="C:plasma membrane"/>
    <property type="evidence" value="ECO:0007669"/>
    <property type="project" value="TreeGrafter"/>
</dbReference>
<dbReference type="InterPro" id="IPR016833">
    <property type="entry name" value="Put_Na-Bile_cotransptr"/>
</dbReference>
<keyword evidence="1" id="KW-0472">Membrane</keyword>
<gene>
    <name evidence="2" type="ORF">CLV37_101336</name>
</gene>
<sequence length="335" mass="34397">MTGSVPRVPRWSDVPVLRRVEPFVVAILTAVAVAALLPAGGGVATGLSWGTTVGVGVLFFVYGARMAPAEAVAGLRNWRLQGAVAATTYVVFPLLGLLLSLLVGRFLDDGLVAGVLFLAALPSTVQSCVVFTAMAHGNVPGAVVSATVSNLAGIGVTPLLAALLLGSAGAGPDGGAVGRILLQLLVPFLVGLLAGRWIGPWVRAHRGPLTLLDRAVIVGVVYAAFSRGVRQGVWREVGVGEVAVVLGCAAVFLAAVLALAWWVPRLWGAGRADRVTIAFCGSNKSLATGLPMATVLFDPHVVGLVALPVILYHPLQITVCSVLATRLGRAPLLQG</sequence>
<reference evidence="2 3" key="1">
    <citation type="submission" date="2018-03" db="EMBL/GenBank/DDBJ databases">
        <title>Genomic Encyclopedia of Archaeal and Bacterial Type Strains, Phase II (KMG-II): from individual species to whole genera.</title>
        <authorList>
            <person name="Goeker M."/>
        </authorList>
    </citation>
    <scope>NUCLEOTIDE SEQUENCE [LARGE SCALE GENOMIC DNA]</scope>
    <source>
        <strain evidence="2 3">DSM 19711</strain>
    </source>
</reference>
<dbReference type="PANTHER" id="PTHR18640:SF5">
    <property type="entry name" value="SODIUM_BILE ACID COTRANSPORTER 7"/>
    <property type="match status" value="1"/>
</dbReference>
<dbReference type="InterPro" id="IPR038770">
    <property type="entry name" value="Na+/solute_symporter_sf"/>
</dbReference>
<name>A0A2T0RA97_9ACTN</name>
<keyword evidence="1" id="KW-0812">Transmembrane</keyword>
<dbReference type="AlphaFoldDB" id="A0A2T0RA97"/>
<dbReference type="PANTHER" id="PTHR18640">
    <property type="entry name" value="SOLUTE CARRIER FAMILY 10 MEMBER 7"/>
    <property type="match status" value="1"/>
</dbReference>
<feature type="transmembrane region" description="Helical" evidence="1">
    <location>
        <begin position="20"/>
        <end position="37"/>
    </location>
</feature>
<feature type="transmembrane region" description="Helical" evidence="1">
    <location>
        <begin position="83"/>
        <end position="104"/>
    </location>
</feature>
<evidence type="ECO:0000256" key="1">
    <source>
        <dbReference type="SAM" id="Phobius"/>
    </source>
</evidence>
<dbReference type="EMBL" id="PVZF01000001">
    <property type="protein sequence ID" value="PRY18092.1"/>
    <property type="molecule type" value="Genomic_DNA"/>
</dbReference>
<feature type="transmembrane region" description="Helical" evidence="1">
    <location>
        <begin position="143"/>
        <end position="168"/>
    </location>
</feature>
<dbReference type="Gene3D" id="1.20.1530.20">
    <property type="match status" value="1"/>
</dbReference>
<feature type="transmembrane region" description="Helical" evidence="1">
    <location>
        <begin position="180"/>
        <end position="199"/>
    </location>
</feature>
<comment type="caution">
    <text evidence="2">The sequence shown here is derived from an EMBL/GenBank/DDBJ whole genome shotgun (WGS) entry which is preliminary data.</text>
</comment>
<dbReference type="Proteomes" id="UP000238083">
    <property type="component" value="Unassembled WGS sequence"/>
</dbReference>
<dbReference type="Pfam" id="PF13593">
    <property type="entry name" value="SBF_like"/>
    <property type="match status" value="1"/>
</dbReference>
<protein>
    <submittedName>
        <fullName evidence="2">Sodium/bile acid cotransporter 7</fullName>
    </submittedName>
</protein>
<feature type="transmembrane region" description="Helical" evidence="1">
    <location>
        <begin position="110"/>
        <end position="131"/>
    </location>
</feature>
<evidence type="ECO:0000313" key="3">
    <source>
        <dbReference type="Proteomes" id="UP000238083"/>
    </source>
</evidence>
<accession>A0A2T0RA97</accession>
<feature type="transmembrane region" description="Helical" evidence="1">
    <location>
        <begin position="211"/>
        <end position="230"/>
    </location>
</feature>
<evidence type="ECO:0000313" key="2">
    <source>
        <dbReference type="EMBL" id="PRY18092.1"/>
    </source>
</evidence>
<feature type="transmembrane region" description="Helical" evidence="1">
    <location>
        <begin position="242"/>
        <end position="263"/>
    </location>
</feature>
<organism evidence="2 3">
    <name type="scientific">Kineococcus rhizosphaerae</name>
    <dbReference type="NCBI Taxonomy" id="559628"/>
    <lineage>
        <taxon>Bacteria</taxon>
        <taxon>Bacillati</taxon>
        <taxon>Actinomycetota</taxon>
        <taxon>Actinomycetes</taxon>
        <taxon>Kineosporiales</taxon>
        <taxon>Kineosporiaceae</taxon>
        <taxon>Kineococcus</taxon>
    </lineage>
</organism>
<keyword evidence="3" id="KW-1185">Reference proteome</keyword>